<dbReference type="Proteomes" id="UP000263232">
    <property type="component" value="Chromosome"/>
</dbReference>
<protein>
    <recommendedName>
        <fullName evidence="6 11">UDP-glucose 4-epimerase</fullName>
        <ecNumber evidence="5 11">5.1.3.2</ecNumber>
    </recommendedName>
</protein>
<comment type="cofactor">
    <cofactor evidence="2 11">
        <name>NAD(+)</name>
        <dbReference type="ChEBI" id="CHEBI:57540"/>
    </cofactor>
</comment>
<dbReference type="Gene3D" id="3.40.50.720">
    <property type="entry name" value="NAD(P)-binding Rossmann-like Domain"/>
    <property type="match status" value="1"/>
</dbReference>
<evidence type="ECO:0000256" key="7">
    <source>
        <dbReference type="ARBA" id="ARBA00023027"/>
    </source>
</evidence>
<keyword evidence="7 11" id="KW-0520">NAD</keyword>
<dbReference type="Gene3D" id="3.90.25.10">
    <property type="entry name" value="UDP-galactose 4-epimerase, domain 1"/>
    <property type="match status" value="1"/>
</dbReference>
<proteinExistence type="inferred from homology"/>
<evidence type="ECO:0000256" key="6">
    <source>
        <dbReference type="ARBA" id="ARBA00018569"/>
    </source>
</evidence>
<organism evidence="13 14">
    <name type="scientific">Suicoccus acidiformans</name>
    <dbReference type="NCBI Taxonomy" id="2036206"/>
    <lineage>
        <taxon>Bacteria</taxon>
        <taxon>Bacillati</taxon>
        <taxon>Bacillota</taxon>
        <taxon>Bacilli</taxon>
        <taxon>Lactobacillales</taxon>
        <taxon>Aerococcaceae</taxon>
        <taxon>Suicoccus</taxon>
    </lineage>
</organism>
<dbReference type="KEGG" id="abae:CL176_09350"/>
<dbReference type="CDD" id="cd05247">
    <property type="entry name" value="UDP_G4E_1_SDR_e"/>
    <property type="match status" value="1"/>
</dbReference>
<gene>
    <name evidence="13" type="primary">galE</name>
    <name evidence="13" type="ORF">CL176_09350</name>
</gene>
<dbReference type="InterPro" id="IPR005886">
    <property type="entry name" value="UDP_G4E"/>
</dbReference>
<dbReference type="GO" id="GO:0003978">
    <property type="term" value="F:UDP-glucose 4-epimerase activity"/>
    <property type="evidence" value="ECO:0007669"/>
    <property type="project" value="UniProtKB-UniRule"/>
</dbReference>
<dbReference type="InterPro" id="IPR001509">
    <property type="entry name" value="Epimerase_deHydtase"/>
</dbReference>
<dbReference type="OrthoDB" id="9801785at2"/>
<comment type="similarity">
    <text evidence="4 11">Belongs to the NAD(P)-dependent epimerase/dehydratase family.</text>
</comment>
<evidence type="ECO:0000259" key="12">
    <source>
        <dbReference type="Pfam" id="PF01370"/>
    </source>
</evidence>
<dbReference type="PANTHER" id="PTHR43725">
    <property type="entry name" value="UDP-GLUCOSE 4-EPIMERASE"/>
    <property type="match status" value="1"/>
</dbReference>
<evidence type="ECO:0000256" key="4">
    <source>
        <dbReference type="ARBA" id="ARBA00007637"/>
    </source>
</evidence>
<dbReference type="EC" id="5.1.3.2" evidence="5 11"/>
<dbReference type="EMBL" id="CP023434">
    <property type="protein sequence ID" value="AXY26189.1"/>
    <property type="molecule type" value="Genomic_DNA"/>
</dbReference>
<evidence type="ECO:0000313" key="14">
    <source>
        <dbReference type="Proteomes" id="UP000263232"/>
    </source>
</evidence>
<keyword evidence="8" id="KW-0299">Galactose metabolism</keyword>
<dbReference type="AlphaFoldDB" id="A0A347WM82"/>
<dbReference type="PANTHER" id="PTHR43725:SF53">
    <property type="entry name" value="UDP-ARABINOSE 4-EPIMERASE 1"/>
    <property type="match status" value="1"/>
</dbReference>
<evidence type="ECO:0000313" key="13">
    <source>
        <dbReference type="EMBL" id="AXY26189.1"/>
    </source>
</evidence>
<comment type="catalytic activity">
    <reaction evidence="1 11">
        <text>UDP-alpha-D-glucose = UDP-alpha-D-galactose</text>
        <dbReference type="Rhea" id="RHEA:22168"/>
        <dbReference type="ChEBI" id="CHEBI:58885"/>
        <dbReference type="ChEBI" id="CHEBI:66914"/>
        <dbReference type="EC" id="5.1.3.2"/>
    </reaction>
</comment>
<evidence type="ECO:0000256" key="5">
    <source>
        <dbReference type="ARBA" id="ARBA00013189"/>
    </source>
</evidence>
<keyword evidence="9 11" id="KW-0413">Isomerase</keyword>
<dbReference type="NCBIfam" id="TIGR01179">
    <property type="entry name" value="galE"/>
    <property type="match status" value="1"/>
</dbReference>
<feature type="domain" description="NAD-dependent epimerase/dehydratase" evidence="12">
    <location>
        <begin position="3"/>
        <end position="252"/>
    </location>
</feature>
<dbReference type="UniPathway" id="UPA00214"/>
<dbReference type="InterPro" id="IPR036291">
    <property type="entry name" value="NAD(P)-bd_dom_sf"/>
</dbReference>
<dbReference type="RefSeq" id="WP_118991084.1">
    <property type="nucleotide sequence ID" value="NZ_CP023434.1"/>
</dbReference>
<evidence type="ECO:0000256" key="1">
    <source>
        <dbReference type="ARBA" id="ARBA00000083"/>
    </source>
</evidence>
<dbReference type="Pfam" id="PF01370">
    <property type="entry name" value="Epimerase"/>
    <property type="match status" value="1"/>
</dbReference>
<evidence type="ECO:0000256" key="10">
    <source>
        <dbReference type="ARBA" id="ARBA00023277"/>
    </source>
</evidence>
<name>A0A347WM82_9LACT</name>
<keyword evidence="10 11" id="KW-0119">Carbohydrate metabolism</keyword>
<evidence type="ECO:0000256" key="8">
    <source>
        <dbReference type="ARBA" id="ARBA00023144"/>
    </source>
</evidence>
<comment type="subunit">
    <text evidence="11">Homodimer.</text>
</comment>
<dbReference type="GO" id="GO:0033499">
    <property type="term" value="P:galactose catabolic process via UDP-galactose, Leloir pathway"/>
    <property type="evidence" value="ECO:0007669"/>
    <property type="project" value="TreeGrafter"/>
</dbReference>
<dbReference type="SUPFAM" id="SSF51735">
    <property type="entry name" value="NAD(P)-binding Rossmann-fold domains"/>
    <property type="match status" value="1"/>
</dbReference>
<evidence type="ECO:0000256" key="9">
    <source>
        <dbReference type="ARBA" id="ARBA00023235"/>
    </source>
</evidence>
<comment type="pathway">
    <text evidence="3 11">Carbohydrate metabolism; galactose metabolism.</text>
</comment>
<evidence type="ECO:0000256" key="2">
    <source>
        <dbReference type="ARBA" id="ARBA00001911"/>
    </source>
</evidence>
<evidence type="ECO:0000256" key="11">
    <source>
        <dbReference type="RuleBase" id="RU366046"/>
    </source>
</evidence>
<keyword evidence="14" id="KW-1185">Reference proteome</keyword>
<sequence>MAILVIGGAGYIGSHAVKALAEAGQDVVVLDNFRTGHKQAVHPDATLIEGDLRDGDLLQQVFVDHSIEAVMHFAAHSLVGESVEKPIDYFANNVGGMISLIQAMKEANVDKLIFSSTAAVYGQADTGLIDEETSKAPTSPYGESKLMMEKMIQWCDQAYGIKYVSLRYFNVAGASSDATIGEDHHPETHLVPIILQVALGERDKLTIFGDDYDTPDGTCIRDYVQVEDLVHAHLLALDYLQQGNDSQAFNLGSAEGYSVKEMLEAARRVTSKEISAEIGPRRAGDPSKLVASSQKAREVLNWQPQYTDIEEIIQTAWKWHSSHPKGYQDEAQD</sequence>
<accession>A0A347WM82</accession>
<reference evidence="13 14" key="1">
    <citation type="submission" date="2017-09" db="EMBL/GenBank/DDBJ databases">
        <title>Complete genome sequence of Oxytococcus suis strain ZY16052.</title>
        <authorList>
            <person name="Li F."/>
        </authorList>
    </citation>
    <scope>NUCLEOTIDE SEQUENCE [LARGE SCALE GENOMIC DNA]</scope>
    <source>
        <strain evidence="13 14">ZY16052</strain>
    </source>
</reference>
<evidence type="ECO:0000256" key="3">
    <source>
        <dbReference type="ARBA" id="ARBA00004947"/>
    </source>
</evidence>